<protein>
    <submittedName>
        <fullName evidence="6">Type I restriction-modification system, specificity subunit S</fullName>
        <ecNumber evidence="6">3.1.21.3</ecNumber>
    </submittedName>
</protein>
<dbReference type="GO" id="GO:0003677">
    <property type="term" value="F:DNA binding"/>
    <property type="evidence" value="ECO:0007669"/>
    <property type="project" value="UniProtKB-KW"/>
</dbReference>
<accession>A0A139QCH5</accession>
<evidence type="ECO:0000256" key="3">
    <source>
        <dbReference type="ARBA" id="ARBA00023125"/>
    </source>
</evidence>
<evidence type="ECO:0000256" key="1">
    <source>
        <dbReference type="ARBA" id="ARBA00010923"/>
    </source>
</evidence>
<dbReference type="PANTHER" id="PTHR43140:SF1">
    <property type="entry name" value="TYPE I RESTRICTION ENZYME ECOKI SPECIFICITY SUBUNIT"/>
    <property type="match status" value="1"/>
</dbReference>
<feature type="domain" description="Type I restriction modification DNA specificity" evidence="5">
    <location>
        <begin position="12"/>
        <end position="192"/>
    </location>
</feature>
<dbReference type="Gene3D" id="3.90.220.20">
    <property type="entry name" value="DNA methylase specificity domains"/>
    <property type="match status" value="2"/>
</dbReference>
<evidence type="ECO:0000256" key="4">
    <source>
        <dbReference type="ARBA" id="ARBA00038652"/>
    </source>
</evidence>
<keyword evidence="3" id="KW-0238">DNA-binding</keyword>
<sequence length="414" mass="47674">MNILEEIQNCPVEWKELGKVAHSIKTGLNPRKFFQLNTSDASNYYITVREIRGHKIVPSEKTDLINNDGLMLCQNRSNLEIGDVLFTGTGTIGNVAIIEKTPTNWNIKEGVYAIKPKKEQICSKFLMYLFESEKIRKDIEGRKAGGTVKSVSMAEMKKIKIPIPPLEIQEKIVQTLDKFTDYVTELTSRKKQYSFYRDKLLSFEDEVYQVEWKTLDAVSERTSNISWNKIGDDEKFKYIDLSSVDRVSNKITETTSITKSTAPSRAQKIVKSNDIILGTTRPTLKRFTKITDDYNDQICSTGFYVFRTNGEVLPNYVYHIFSSSDFYKYLEENQSGASYPAISDALVKKYKIPVPSLEIQSRIVQVLDNFDKVCNDLNIGLPKEIELRQKQYEYFREKLLTFVAEGEYTESRVE</sequence>
<dbReference type="SUPFAM" id="SSF116734">
    <property type="entry name" value="DNA methylase specificity domain"/>
    <property type="match status" value="2"/>
</dbReference>
<dbReference type="InterPro" id="IPR051212">
    <property type="entry name" value="Type-I_RE_S_subunit"/>
</dbReference>
<proteinExistence type="inferred from homology"/>
<comment type="subunit">
    <text evidence="4">The methyltransferase is composed of M and S polypeptides.</text>
</comment>
<dbReference type="Pfam" id="PF01420">
    <property type="entry name" value="Methylase_S"/>
    <property type="match status" value="2"/>
</dbReference>
<name>A0A139QCH5_STRMT</name>
<feature type="domain" description="Type I restriction modification DNA specificity" evidence="5">
    <location>
        <begin position="246"/>
        <end position="386"/>
    </location>
</feature>
<dbReference type="EMBL" id="LQOA01000008">
    <property type="protein sequence ID" value="KXU00161.1"/>
    <property type="molecule type" value="Genomic_DNA"/>
</dbReference>
<keyword evidence="6" id="KW-0378">Hydrolase</keyword>
<dbReference type="Proteomes" id="UP000070136">
    <property type="component" value="Unassembled WGS sequence"/>
</dbReference>
<dbReference type="GO" id="GO:0009035">
    <property type="term" value="F:type I site-specific deoxyribonuclease activity"/>
    <property type="evidence" value="ECO:0007669"/>
    <property type="project" value="UniProtKB-EC"/>
</dbReference>
<comment type="caution">
    <text evidence="6">The sequence shown here is derived from an EMBL/GenBank/DDBJ whole genome shotgun (WGS) entry which is preliminary data.</text>
</comment>
<evidence type="ECO:0000256" key="2">
    <source>
        <dbReference type="ARBA" id="ARBA00022747"/>
    </source>
</evidence>
<dbReference type="AlphaFoldDB" id="A0A139QCH5"/>
<dbReference type="OrthoDB" id="9795776at2"/>
<dbReference type="EC" id="3.1.21.3" evidence="6"/>
<comment type="similarity">
    <text evidence="1">Belongs to the type-I restriction system S methylase family.</text>
</comment>
<keyword evidence="2" id="KW-0680">Restriction system</keyword>
<evidence type="ECO:0000259" key="5">
    <source>
        <dbReference type="Pfam" id="PF01420"/>
    </source>
</evidence>
<gene>
    <name evidence="6" type="ORF">SMIDD28_00359</name>
</gene>
<dbReference type="PANTHER" id="PTHR43140">
    <property type="entry name" value="TYPE-1 RESTRICTION ENZYME ECOKI SPECIFICITY PROTEIN"/>
    <property type="match status" value="1"/>
</dbReference>
<organism evidence="6 7">
    <name type="scientific">Streptococcus mitis</name>
    <dbReference type="NCBI Taxonomy" id="28037"/>
    <lineage>
        <taxon>Bacteria</taxon>
        <taxon>Bacillati</taxon>
        <taxon>Bacillota</taxon>
        <taxon>Bacilli</taxon>
        <taxon>Lactobacillales</taxon>
        <taxon>Streptococcaceae</taxon>
        <taxon>Streptococcus</taxon>
        <taxon>Streptococcus mitis group</taxon>
    </lineage>
</organism>
<evidence type="ECO:0000313" key="7">
    <source>
        <dbReference type="Proteomes" id="UP000070136"/>
    </source>
</evidence>
<evidence type="ECO:0000313" key="6">
    <source>
        <dbReference type="EMBL" id="KXU00161.1"/>
    </source>
</evidence>
<dbReference type="GO" id="GO:0009307">
    <property type="term" value="P:DNA restriction-modification system"/>
    <property type="evidence" value="ECO:0007669"/>
    <property type="project" value="UniProtKB-KW"/>
</dbReference>
<dbReference type="InterPro" id="IPR044946">
    <property type="entry name" value="Restrct_endonuc_typeI_TRD_sf"/>
</dbReference>
<reference evidence="6 7" key="1">
    <citation type="submission" date="2016-01" db="EMBL/GenBank/DDBJ databases">
        <title>Highly variable Streptococcus oralis are common among viridans streptococci isolated from primates.</title>
        <authorList>
            <person name="Denapaite D."/>
            <person name="Rieger M."/>
            <person name="Koendgen S."/>
            <person name="Brueckner R."/>
            <person name="Ochigava I."/>
            <person name="Kappeler P."/>
            <person name="Maetz-Rensing K."/>
            <person name="Leendertz F."/>
            <person name="Hakenbeck R."/>
        </authorList>
    </citation>
    <scope>NUCLEOTIDE SEQUENCE [LARGE SCALE GENOMIC DNA]</scope>
    <source>
        <strain evidence="6 7">DD28</strain>
    </source>
</reference>
<dbReference type="InterPro" id="IPR000055">
    <property type="entry name" value="Restrct_endonuc_typeI_TRD"/>
</dbReference>
<dbReference type="RefSeq" id="WP_061424273.1">
    <property type="nucleotide sequence ID" value="NZ_KQ970261.1"/>
</dbReference>
<dbReference type="PATRIC" id="fig|28037.234.peg.374"/>